<organism evidence="1">
    <name type="scientific">candidate division TA06 bacterium ADurb.Bin417</name>
    <dbReference type="NCBI Taxonomy" id="1852828"/>
    <lineage>
        <taxon>Bacteria</taxon>
        <taxon>Bacteria division TA06</taxon>
    </lineage>
</organism>
<protein>
    <submittedName>
        <fullName evidence="1">Uncharacterized protein</fullName>
    </submittedName>
</protein>
<comment type="caution">
    <text evidence="1">The sequence shown here is derived from an EMBL/GenBank/DDBJ whole genome shotgun (WGS) entry which is preliminary data.</text>
</comment>
<sequence>MGSVLEAPPEEWPQVFPIQIGCGVIGTANLARVELIENNRVIYTHLRWRGPASQMAFQLKLETVTYYPRYYYVRVTQTDGQLAWSSPVFIDYRVPPDMYYWQPAPAGRSGREKRRSK</sequence>
<proteinExistence type="predicted"/>
<dbReference type="EMBL" id="MWAK01000174">
    <property type="protein sequence ID" value="OPZ91470.1"/>
    <property type="molecule type" value="Genomic_DNA"/>
</dbReference>
<reference evidence="1" key="1">
    <citation type="submission" date="2017-02" db="EMBL/GenBank/DDBJ databases">
        <title>Delving into the versatile metabolic prowess of the omnipresent phylum Bacteroidetes.</title>
        <authorList>
            <person name="Nobu M.K."/>
            <person name="Mei R."/>
            <person name="Narihiro T."/>
            <person name="Kuroda K."/>
            <person name="Liu W.-T."/>
        </authorList>
    </citation>
    <scope>NUCLEOTIDE SEQUENCE</scope>
    <source>
        <strain evidence="1">ADurb.Bin417</strain>
    </source>
</reference>
<accession>A0A1V5MEY4</accession>
<dbReference type="Proteomes" id="UP000485484">
    <property type="component" value="Unassembled WGS sequence"/>
</dbReference>
<gene>
    <name evidence="1" type="ORF">BWY73_01081</name>
</gene>
<evidence type="ECO:0000313" key="1">
    <source>
        <dbReference type="EMBL" id="OPZ91470.1"/>
    </source>
</evidence>
<name>A0A1V5MEY4_UNCT6</name>
<dbReference type="AlphaFoldDB" id="A0A1V5MEY4"/>